<dbReference type="EMBL" id="MU150275">
    <property type="protein sequence ID" value="KAF9462110.1"/>
    <property type="molecule type" value="Genomic_DNA"/>
</dbReference>
<dbReference type="OrthoDB" id="297219at2759"/>
<dbReference type="GO" id="GO:0031048">
    <property type="term" value="P:regulatory ncRNA-mediated heterochromatin formation"/>
    <property type="evidence" value="ECO:0007669"/>
    <property type="project" value="TreeGrafter"/>
</dbReference>
<protein>
    <submittedName>
        <fullName evidence="5">NRDE-2, necessary for RNA interference-domain-containing protein</fullName>
    </submittedName>
</protein>
<dbReference type="GO" id="GO:0071013">
    <property type="term" value="C:catalytic step 2 spliceosome"/>
    <property type="evidence" value="ECO:0007669"/>
    <property type="project" value="TreeGrafter"/>
</dbReference>
<dbReference type="PANTHER" id="PTHR13471:SF0">
    <property type="entry name" value="NUCLEAR EXOSOME REGULATOR NRDE2"/>
    <property type="match status" value="1"/>
</dbReference>
<feature type="region of interest" description="Disordered" evidence="4">
    <location>
        <begin position="206"/>
        <end position="229"/>
    </location>
</feature>
<evidence type="ECO:0000313" key="6">
    <source>
        <dbReference type="Proteomes" id="UP000807353"/>
    </source>
</evidence>
<feature type="region of interest" description="Disordered" evidence="4">
    <location>
        <begin position="20"/>
        <end position="66"/>
    </location>
</feature>
<name>A0A9P5Y6M3_9AGAR</name>
<dbReference type="PANTHER" id="PTHR13471">
    <property type="entry name" value="TETRATRICOPEPTIDE-LIKE HELICAL"/>
    <property type="match status" value="1"/>
</dbReference>
<feature type="compositionally biased region" description="Basic and acidic residues" evidence="4">
    <location>
        <begin position="20"/>
        <end position="36"/>
    </location>
</feature>
<dbReference type="AlphaFoldDB" id="A0A9P5Y6M3"/>
<evidence type="ECO:0000256" key="3">
    <source>
        <dbReference type="ARBA" id="ARBA00023242"/>
    </source>
</evidence>
<comment type="similarity">
    <text evidence="2">Belongs to the NRDE2 family.</text>
</comment>
<dbReference type="InterPro" id="IPR013633">
    <property type="entry name" value="NRDE-2"/>
</dbReference>
<dbReference type="Gene3D" id="1.25.40.10">
    <property type="entry name" value="Tetratricopeptide repeat domain"/>
    <property type="match status" value="1"/>
</dbReference>
<keyword evidence="6" id="KW-1185">Reference proteome</keyword>
<proteinExistence type="inferred from homology"/>
<dbReference type="GO" id="GO:1902369">
    <property type="term" value="P:negative regulation of RNA catabolic process"/>
    <property type="evidence" value="ECO:0007669"/>
    <property type="project" value="TreeGrafter"/>
</dbReference>
<dbReference type="Pfam" id="PF08424">
    <property type="entry name" value="NRDE-2"/>
    <property type="match status" value="1"/>
</dbReference>
<reference evidence="5" key="1">
    <citation type="submission" date="2020-11" db="EMBL/GenBank/DDBJ databases">
        <authorList>
            <consortium name="DOE Joint Genome Institute"/>
            <person name="Ahrendt S."/>
            <person name="Riley R."/>
            <person name="Andreopoulos W."/>
            <person name="Labutti K."/>
            <person name="Pangilinan J."/>
            <person name="Ruiz-Duenas F.J."/>
            <person name="Barrasa J.M."/>
            <person name="Sanchez-Garcia M."/>
            <person name="Camarero S."/>
            <person name="Miyauchi S."/>
            <person name="Serrano A."/>
            <person name="Linde D."/>
            <person name="Babiker R."/>
            <person name="Drula E."/>
            <person name="Ayuso-Fernandez I."/>
            <person name="Pacheco R."/>
            <person name="Padilla G."/>
            <person name="Ferreira P."/>
            <person name="Barriuso J."/>
            <person name="Kellner H."/>
            <person name="Castanera R."/>
            <person name="Alfaro M."/>
            <person name="Ramirez L."/>
            <person name="Pisabarro A.G."/>
            <person name="Kuo A."/>
            <person name="Tritt A."/>
            <person name="Lipzen A."/>
            <person name="He G."/>
            <person name="Yan M."/>
            <person name="Ng V."/>
            <person name="Cullen D."/>
            <person name="Martin F."/>
            <person name="Rosso M.-N."/>
            <person name="Henrissat B."/>
            <person name="Hibbett D."/>
            <person name="Martinez A.T."/>
            <person name="Grigoriev I.V."/>
        </authorList>
    </citation>
    <scope>NUCLEOTIDE SEQUENCE</scope>
    <source>
        <strain evidence="5">CBS 247.69</strain>
    </source>
</reference>
<accession>A0A9P5Y6M3</accession>
<organism evidence="5 6">
    <name type="scientific">Collybia nuda</name>
    <dbReference type="NCBI Taxonomy" id="64659"/>
    <lineage>
        <taxon>Eukaryota</taxon>
        <taxon>Fungi</taxon>
        <taxon>Dikarya</taxon>
        <taxon>Basidiomycota</taxon>
        <taxon>Agaricomycotina</taxon>
        <taxon>Agaricomycetes</taxon>
        <taxon>Agaricomycetidae</taxon>
        <taxon>Agaricales</taxon>
        <taxon>Tricholomatineae</taxon>
        <taxon>Clitocybaceae</taxon>
        <taxon>Collybia</taxon>
    </lineage>
</organism>
<comment type="subcellular location">
    <subcellularLocation>
        <location evidence="1">Nucleus</location>
    </subcellularLocation>
</comment>
<feature type="compositionally biased region" description="Basic residues" evidence="4">
    <location>
        <begin position="37"/>
        <end position="51"/>
    </location>
</feature>
<feature type="compositionally biased region" description="Acidic residues" evidence="4">
    <location>
        <begin position="215"/>
        <end position="229"/>
    </location>
</feature>
<gene>
    <name evidence="5" type="ORF">BDZ94DRAFT_1290425</name>
</gene>
<evidence type="ECO:0000256" key="4">
    <source>
        <dbReference type="SAM" id="MobiDB-lite"/>
    </source>
</evidence>
<sequence>MVPPSFASFPKLDTHLSKYSDIESRNLKEHPVESGKSRHNKRKEKKRKQRGRSKDVDSIPLPSDDERRKTIEDVHLRDSGLTRFFYSDKKGDPLNLRYGGLCAGDVPKYSLVDRGRRILGMPSGWTAFQRRNGIEVALSNRQKMPGLSDSKSRALLAAPPTRRITQTSGTSRYEEFDGFIRLPSGRASDRTEPLYRSITWPKNSDELDSEFSSASDDDGSDYDSGDDSDTLVLTTHQETLKVLGQQATANPSSIETWLLLLSHTLSTIPESSKNANKVRSEITLSILGRALAADQRNGNSKLLRLKYMKAGEEIWHESKLRAEWEDALKVEDFGIQLEWLEWKIGKGKFGVDGITKDTIRMLAMLDHSERGEATMLRIFWRVAVAFQKAGYPERATAMFQAQAELLYRSPSSLQNASFQSQLDLLEAFWESEVLRTGEDGAQGLASWQANYRSPQQTRALIKSSLSATDLDPYRQWAMQEMQADLYEIIPTRSTQESQGGDPYSIVLFSDIRSLLLDLHSTRLKNAFRLMWLSFLGLHIPGFSDWLSASDEVNWDDRWSNGHLQRSSYLEALLPADMGRSHLATDAVAGVIVGREKDYTSGFGPVRSWGYCVLGPLEVPTNGGFSKGSGIWDAKDVAGLNERLVRSVFSQLRQGGDDFEWDVLALAFEAATNIKSAIKLSRSFLSTQRQSISHWAVHARLERARGRVNDARKIYQTVLLTSAPRTAEGRTSLWWDWAEMEWLEGDQEQAFNVILRSVGIEGRSDIVTLRAKRTLEDSAKEEGRHKEREAWIKLRALFELLATREPSGALRVFDEYLHEKNNISYESLTVASLFMLYHHSVVLKVPMAPLVLRERVAKALDEYPDNSLVMGLFLEGEKGQGIWGRVRERLGNNGGNTKSVSRRIAEVWIAGWERGRWKSEIERTRSGLAAAVDNVRTRSSHVLWRVYLEFEIKAKQLQLAKKLLFRAIAECPLVKELYLLAFGPLRSVFSAHELRAMADTMAERGIRLRRGLEEGLVGWKETKATDMDSSGESGDEIEEDARELRRLMPY</sequence>
<evidence type="ECO:0000313" key="5">
    <source>
        <dbReference type="EMBL" id="KAF9462110.1"/>
    </source>
</evidence>
<dbReference type="InterPro" id="IPR011990">
    <property type="entry name" value="TPR-like_helical_dom_sf"/>
</dbReference>
<comment type="caution">
    <text evidence="5">The sequence shown here is derived from an EMBL/GenBank/DDBJ whole genome shotgun (WGS) entry which is preliminary data.</text>
</comment>
<evidence type="ECO:0000256" key="2">
    <source>
        <dbReference type="ARBA" id="ARBA00009265"/>
    </source>
</evidence>
<dbReference type="Proteomes" id="UP000807353">
    <property type="component" value="Unassembled WGS sequence"/>
</dbReference>
<evidence type="ECO:0000256" key="1">
    <source>
        <dbReference type="ARBA" id="ARBA00004123"/>
    </source>
</evidence>
<dbReference type="SUPFAM" id="SSF48452">
    <property type="entry name" value="TPR-like"/>
    <property type="match status" value="1"/>
</dbReference>
<feature type="region of interest" description="Disordered" evidence="4">
    <location>
        <begin position="1022"/>
        <end position="1049"/>
    </location>
</feature>
<keyword evidence="3" id="KW-0539">Nucleus</keyword>